<sequence>MAYPFHTVECVPAGDLGNPPTLYSILMVNSNWCAYCKCQATQTWSNLTLKDSRQKKNGNIVRFDGQGAFLGPRVEDYQSCLVMRGHAEELASCERQPRAAMTVSDS</sequence>
<evidence type="ECO:0000313" key="2">
    <source>
        <dbReference type="Proteomes" id="UP001519460"/>
    </source>
</evidence>
<dbReference type="AlphaFoldDB" id="A0ABD0M588"/>
<name>A0ABD0M588_9CAEN</name>
<dbReference type="Proteomes" id="UP001519460">
    <property type="component" value="Unassembled WGS sequence"/>
</dbReference>
<organism evidence="1 2">
    <name type="scientific">Batillaria attramentaria</name>
    <dbReference type="NCBI Taxonomy" id="370345"/>
    <lineage>
        <taxon>Eukaryota</taxon>
        <taxon>Metazoa</taxon>
        <taxon>Spiralia</taxon>
        <taxon>Lophotrochozoa</taxon>
        <taxon>Mollusca</taxon>
        <taxon>Gastropoda</taxon>
        <taxon>Caenogastropoda</taxon>
        <taxon>Sorbeoconcha</taxon>
        <taxon>Cerithioidea</taxon>
        <taxon>Batillariidae</taxon>
        <taxon>Batillaria</taxon>
    </lineage>
</organism>
<evidence type="ECO:0000313" key="1">
    <source>
        <dbReference type="EMBL" id="KAK7506792.1"/>
    </source>
</evidence>
<comment type="caution">
    <text evidence="1">The sequence shown here is derived from an EMBL/GenBank/DDBJ whole genome shotgun (WGS) entry which is preliminary data.</text>
</comment>
<proteinExistence type="predicted"/>
<keyword evidence="2" id="KW-1185">Reference proteome</keyword>
<gene>
    <name evidence="1" type="ORF">BaRGS_00002267</name>
</gene>
<dbReference type="EMBL" id="JACVVK020000006">
    <property type="protein sequence ID" value="KAK7506792.1"/>
    <property type="molecule type" value="Genomic_DNA"/>
</dbReference>
<protein>
    <submittedName>
        <fullName evidence="1">Uncharacterized protein</fullName>
    </submittedName>
</protein>
<reference evidence="1 2" key="1">
    <citation type="journal article" date="2023" name="Sci. Data">
        <title>Genome assembly of the Korean intertidal mud-creeper Batillaria attramentaria.</title>
        <authorList>
            <person name="Patra A.K."/>
            <person name="Ho P.T."/>
            <person name="Jun S."/>
            <person name="Lee S.J."/>
            <person name="Kim Y."/>
            <person name="Won Y.J."/>
        </authorList>
    </citation>
    <scope>NUCLEOTIDE SEQUENCE [LARGE SCALE GENOMIC DNA]</scope>
    <source>
        <strain evidence="1">Wonlab-2016</strain>
    </source>
</reference>
<accession>A0ABD0M588</accession>